<accession>A0A0B1ZZ67</accession>
<evidence type="ECO:0000313" key="1">
    <source>
        <dbReference type="EMBL" id="KHK96036.1"/>
    </source>
</evidence>
<proteinExistence type="predicted"/>
<name>A0A0B1ZZ67_9MICO</name>
<dbReference type="AlphaFoldDB" id="A0A0B1ZZ67"/>
<keyword evidence="2" id="KW-1185">Reference proteome</keyword>
<dbReference type="EMBL" id="JTDK01000017">
    <property type="protein sequence ID" value="KHK96036.1"/>
    <property type="molecule type" value="Genomic_DNA"/>
</dbReference>
<organism evidence="1 2">
    <name type="scientific">Microbacterium mangrovi</name>
    <dbReference type="NCBI Taxonomy" id="1348253"/>
    <lineage>
        <taxon>Bacteria</taxon>
        <taxon>Bacillati</taxon>
        <taxon>Actinomycetota</taxon>
        <taxon>Actinomycetes</taxon>
        <taxon>Micrococcales</taxon>
        <taxon>Microbacteriaceae</taxon>
        <taxon>Microbacterium</taxon>
    </lineage>
</organism>
<evidence type="ECO:0000313" key="2">
    <source>
        <dbReference type="Proteomes" id="UP000031030"/>
    </source>
</evidence>
<sequence>MRFTTCDDYLNVCLGRPAKDRSKIANPTNGKYFCGPFRLVSEVPAKWTYRREVPNRIRVVEYADINVTCKG</sequence>
<reference evidence="1 2" key="1">
    <citation type="submission" date="2014-11" db="EMBL/GenBank/DDBJ databases">
        <title>Genome sequence of Microbacterium mangrovi MUSC 115(T).</title>
        <authorList>
            <person name="Lee L.-H."/>
        </authorList>
    </citation>
    <scope>NUCLEOTIDE SEQUENCE [LARGE SCALE GENOMIC DNA]</scope>
    <source>
        <strain evidence="1 2">MUSC 115</strain>
    </source>
</reference>
<comment type="caution">
    <text evidence="1">The sequence shown here is derived from an EMBL/GenBank/DDBJ whole genome shotgun (WGS) entry which is preliminary data.</text>
</comment>
<protein>
    <submittedName>
        <fullName evidence="1">Uncharacterized protein</fullName>
    </submittedName>
</protein>
<dbReference type="Proteomes" id="UP000031030">
    <property type="component" value="Unassembled WGS sequence"/>
</dbReference>
<gene>
    <name evidence="1" type="ORF">LK09_16940</name>
</gene>